<dbReference type="AlphaFoldDB" id="A0A3D8MC79"/>
<name>A0A3D8MC79_9ALTE</name>
<reference evidence="2" key="1">
    <citation type="submission" date="2018-08" db="EMBL/GenBank/DDBJ databases">
        <authorList>
            <person name="Zhang J."/>
            <person name="Du Z.-J."/>
        </authorList>
    </citation>
    <scope>NUCLEOTIDE SEQUENCE [LARGE SCALE GENOMIC DNA]</scope>
    <source>
        <strain evidence="2">KCTC 52655</strain>
    </source>
</reference>
<proteinExistence type="predicted"/>
<evidence type="ECO:0000313" key="1">
    <source>
        <dbReference type="EMBL" id="RDV28001.1"/>
    </source>
</evidence>
<keyword evidence="2" id="KW-1185">Reference proteome</keyword>
<dbReference type="Proteomes" id="UP000256561">
    <property type="component" value="Unassembled WGS sequence"/>
</dbReference>
<organism evidence="1 2">
    <name type="scientific">Alteromonas aestuariivivens</name>
    <dbReference type="NCBI Taxonomy" id="1938339"/>
    <lineage>
        <taxon>Bacteria</taxon>
        <taxon>Pseudomonadati</taxon>
        <taxon>Pseudomonadota</taxon>
        <taxon>Gammaproteobacteria</taxon>
        <taxon>Alteromonadales</taxon>
        <taxon>Alteromonadaceae</taxon>
        <taxon>Alteromonas/Salinimonas group</taxon>
        <taxon>Alteromonas</taxon>
    </lineage>
</organism>
<protein>
    <submittedName>
        <fullName evidence="1">Uncharacterized protein</fullName>
    </submittedName>
</protein>
<accession>A0A3D8MC79</accession>
<dbReference type="EMBL" id="QRHA01000002">
    <property type="protein sequence ID" value="RDV28001.1"/>
    <property type="molecule type" value="Genomic_DNA"/>
</dbReference>
<dbReference type="OrthoDB" id="9997at2"/>
<sequence>MKVIRIVLGISLSLLILSAITLVLVLDRAPLVVTQASDQVDQADSVNRLIPQLERSLKQRHQSQRITITQAQFDGLVGFIQRASPNFRGRVNVTPVGSTFAASVMVSLFGIERYVNVEALLLPDERLNIDYLKIGSIRLPGWMAVMLVEKSVNWWTQSDIATTARTHVTRLVMEEGRMVIHHRPMEGFLRQLNKVKYGIGVEQDEQLRELTAYYLRYVAWQDITLNKEPQPFFEFLRIAMKRAQQRSTEADAALHNEAAILALAIFIGHHRIANFVGDVQPDADHALKPAAPALLRERNDLARHFIISAALKLLSEQGVSMAIGEFKELMDRAMGGSGYSFVDLTADMAGIEFARVATEPYLAAEVQAMVVNAEDESVFMPPIDNLPEGLSKAEFEAEYQKVDSERYLSEVKKVRARLDALPLYQLGKMND</sequence>
<evidence type="ECO:0000313" key="2">
    <source>
        <dbReference type="Proteomes" id="UP000256561"/>
    </source>
</evidence>
<dbReference type="RefSeq" id="WP_115591907.1">
    <property type="nucleotide sequence ID" value="NZ_QRHA01000002.1"/>
</dbReference>
<comment type="caution">
    <text evidence="1">The sequence shown here is derived from an EMBL/GenBank/DDBJ whole genome shotgun (WGS) entry which is preliminary data.</text>
</comment>
<gene>
    <name evidence="1" type="ORF">DXV75_03260</name>
</gene>